<keyword evidence="3" id="KW-0819">tRNA processing</keyword>
<evidence type="ECO:0000256" key="4">
    <source>
        <dbReference type="ARBA" id="ARBA00022723"/>
    </source>
</evidence>
<dbReference type="EMBL" id="CACRSL010000003">
    <property type="protein sequence ID" value="VYS89576.1"/>
    <property type="molecule type" value="Genomic_DNA"/>
</dbReference>
<reference evidence="9" key="1">
    <citation type="submission" date="2019-11" db="EMBL/GenBank/DDBJ databases">
        <authorList>
            <person name="Feng L."/>
        </authorList>
    </citation>
    <scope>NUCLEOTIDE SEQUENCE</scope>
    <source>
        <strain evidence="9">AundefinedLFYP135</strain>
    </source>
</reference>
<sequence>MPYYLGIDTSNYTTSAALYNSGTNEIRQKKQLLPVKDGALGLRQSDAVFSHVKQLAPLLEELLDQAYPICGVGVSTRPRDQEGSYMPCFLVGDVVASSVAAALGVPKYPFSHQAGHVMAALYSTGQIPLYREPFIAFHLSGGTTDCLLCQPDETYTLGITLLATSSDLKAGQAVDRVGGMLGLPFPAGPALEQLALASTKVYKIKPPFQGDNPSISGLENKCQKMLRDGEAPCDIARYCLDYIRAVVAKMTENALRSQGDLPLIYAGGVMSNSIIREDISKRYGGQFAQPAFSADNAAGVSVLAAIRDGAL</sequence>
<keyword evidence="6 9" id="KW-0012">Acyltransferase</keyword>
<evidence type="ECO:0000256" key="1">
    <source>
        <dbReference type="ARBA" id="ARBA00012156"/>
    </source>
</evidence>
<dbReference type="InterPro" id="IPR043129">
    <property type="entry name" value="ATPase_NBD"/>
</dbReference>
<comment type="catalytic activity">
    <reaction evidence="7">
        <text>L-threonylcarbamoyladenylate + adenosine(37) in tRNA = N(6)-L-threonylcarbamoyladenosine(37) in tRNA + AMP + H(+)</text>
        <dbReference type="Rhea" id="RHEA:37059"/>
        <dbReference type="Rhea" id="RHEA-COMP:10162"/>
        <dbReference type="Rhea" id="RHEA-COMP:10163"/>
        <dbReference type="ChEBI" id="CHEBI:15378"/>
        <dbReference type="ChEBI" id="CHEBI:73682"/>
        <dbReference type="ChEBI" id="CHEBI:74411"/>
        <dbReference type="ChEBI" id="CHEBI:74418"/>
        <dbReference type="ChEBI" id="CHEBI:456215"/>
        <dbReference type="EC" id="2.3.1.234"/>
    </reaction>
</comment>
<dbReference type="Pfam" id="PF00814">
    <property type="entry name" value="TsaD"/>
    <property type="match status" value="1"/>
</dbReference>
<evidence type="ECO:0000256" key="2">
    <source>
        <dbReference type="ARBA" id="ARBA00022679"/>
    </source>
</evidence>
<dbReference type="PANTHER" id="PTHR11735:SF6">
    <property type="entry name" value="TRNA N6-ADENOSINE THREONYLCARBAMOYLTRANSFERASE, MITOCHONDRIAL"/>
    <property type="match status" value="1"/>
</dbReference>
<name>A0A6N2S8N7_9FIRM</name>
<evidence type="ECO:0000259" key="8">
    <source>
        <dbReference type="Pfam" id="PF00814"/>
    </source>
</evidence>
<evidence type="ECO:0000256" key="3">
    <source>
        <dbReference type="ARBA" id="ARBA00022694"/>
    </source>
</evidence>
<keyword evidence="4" id="KW-0479">Metal-binding</keyword>
<keyword evidence="2 9" id="KW-0808">Transferase</keyword>
<dbReference type="SUPFAM" id="SSF53067">
    <property type="entry name" value="Actin-like ATPase domain"/>
    <property type="match status" value="1"/>
</dbReference>
<evidence type="ECO:0000256" key="6">
    <source>
        <dbReference type="ARBA" id="ARBA00023315"/>
    </source>
</evidence>
<dbReference type="PANTHER" id="PTHR11735">
    <property type="entry name" value="TRNA N6-ADENOSINE THREONYLCARBAMOYLTRANSFERASE"/>
    <property type="match status" value="1"/>
</dbReference>
<organism evidence="9">
    <name type="scientific">uncultured Anaerotruncus sp</name>
    <dbReference type="NCBI Taxonomy" id="905011"/>
    <lineage>
        <taxon>Bacteria</taxon>
        <taxon>Bacillati</taxon>
        <taxon>Bacillota</taxon>
        <taxon>Clostridia</taxon>
        <taxon>Eubacteriales</taxon>
        <taxon>Oscillospiraceae</taxon>
        <taxon>Anaerotruncus</taxon>
        <taxon>environmental samples</taxon>
    </lineage>
</organism>
<feature type="domain" description="Gcp-like" evidence="8">
    <location>
        <begin position="50"/>
        <end position="298"/>
    </location>
</feature>
<keyword evidence="5" id="KW-0408">Iron</keyword>
<gene>
    <name evidence="9" type="primary">tsaD_1</name>
    <name evidence="9" type="ORF">AULFYP135_00808</name>
</gene>
<protein>
    <recommendedName>
        <fullName evidence="1">N(6)-L-threonylcarbamoyladenine synthase</fullName>
        <ecNumber evidence="1">2.3.1.234</ecNumber>
    </recommendedName>
</protein>
<proteinExistence type="predicted"/>
<evidence type="ECO:0000256" key="5">
    <source>
        <dbReference type="ARBA" id="ARBA00023004"/>
    </source>
</evidence>
<dbReference type="InterPro" id="IPR000905">
    <property type="entry name" value="Gcp-like_dom"/>
</dbReference>
<dbReference type="InterPro" id="IPR017861">
    <property type="entry name" value="KAE1/TsaD"/>
</dbReference>
<dbReference type="AlphaFoldDB" id="A0A6N2S8N7"/>
<accession>A0A6N2S8N7</accession>
<evidence type="ECO:0000256" key="7">
    <source>
        <dbReference type="ARBA" id="ARBA00048117"/>
    </source>
</evidence>
<dbReference type="GO" id="GO:0061711">
    <property type="term" value="F:tRNA N(6)-L-threonylcarbamoyladenine synthase activity"/>
    <property type="evidence" value="ECO:0007669"/>
    <property type="project" value="UniProtKB-EC"/>
</dbReference>
<dbReference type="PRINTS" id="PR00789">
    <property type="entry name" value="OSIALOPTASE"/>
</dbReference>
<dbReference type="Gene3D" id="3.30.420.40">
    <property type="match status" value="2"/>
</dbReference>
<dbReference type="GO" id="GO:0046872">
    <property type="term" value="F:metal ion binding"/>
    <property type="evidence" value="ECO:0007669"/>
    <property type="project" value="UniProtKB-KW"/>
</dbReference>
<evidence type="ECO:0000313" key="9">
    <source>
        <dbReference type="EMBL" id="VYS89576.1"/>
    </source>
</evidence>
<dbReference type="EC" id="2.3.1.234" evidence="1"/>
<dbReference type="GO" id="GO:0008033">
    <property type="term" value="P:tRNA processing"/>
    <property type="evidence" value="ECO:0007669"/>
    <property type="project" value="UniProtKB-KW"/>
</dbReference>